<proteinExistence type="predicted"/>
<accession>A0AAE1VE13</accession>
<dbReference type="AlphaFoldDB" id="A0AAE1VE13"/>
<name>A0AAE1VE13_9SOLA</name>
<comment type="caution">
    <text evidence="1">The sequence shown here is derived from an EMBL/GenBank/DDBJ whole genome shotgun (WGS) entry which is preliminary data.</text>
</comment>
<dbReference type="EMBL" id="JAVYJV010000007">
    <property type="protein sequence ID" value="KAK4366413.1"/>
    <property type="molecule type" value="Genomic_DNA"/>
</dbReference>
<evidence type="ECO:0000313" key="2">
    <source>
        <dbReference type="Proteomes" id="UP001291623"/>
    </source>
</evidence>
<evidence type="ECO:0000313" key="1">
    <source>
        <dbReference type="EMBL" id="KAK4366413.1"/>
    </source>
</evidence>
<dbReference type="Proteomes" id="UP001291623">
    <property type="component" value="Unassembled WGS sequence"/>
</dbReference>
<keyword evidence="2" id="KW-1185">Reference proteome</keyword>
<protein>
    <submittedName>
        <fullName evidence="1">Uncharacterized protein</fullName>
    </submittedName>
</protein>
<sequence>MSKNNRARSVILVSKYKTLLISSPKNLFFFFFFFFSFVQIESETKLQVNITSKHNT</sequence>
<gene>
    <name evidence="1" type="ORF">RND71_014293</name>
</gene>
<reference evidence="1" key="1">
    <citation type="submission" date="2023-12" db="EMBL/GenBank/DDBJ databases">
        <title>Genome assembly of Anisodus tanguticus.</title>
        <authorList>
            <person name="Wang Y.-J."/>
        </authorList>
    </citation>
    <scope>NUCLEOTIDE SEQUENCE</scope>
    <source>
        <strain evidence="1">KB-2021</strain>
        <tissue evidence="1">Leaf</tissue>
    </source>
</reference>
<organism evidence="1 2">
    <name type="scientific">Anisodus tanguticus</name>
    <dbReference type="NCBI Taxonomy" id="243964"/>
    <lineage>
        <taxon>Eukaryota</taxon>
        <taxon>Viridiplantae</taxon>
        <taxon>Streptophyta</taxon>
        <taxon>Embryophyta</taxon>
        <taxon>Tracheophyta</taxon>
        <taxon>Spermatophyta</taxon>
        <taxon>Magnoliopsida</taxon>
        <taxon>eudicotyledons</taxon>
        <taxon>Gunneridae</taxon>
        <taxon>Pentapetalae</taxon>
        <taxon>asterids</taxon>
        <taxon>lamiids</taxon>
        <taxon>Solanales</taxon>
        <taxon>Solanaceae</taxon>
        <taxon>Solanoideae</taxon>
        <taxon>Hyoscyameae</taxon>
        <taxon>Anisodus</taxon>
    </lineage>
</organism>